<dbReference type="PANTHER" id="PTHR38599:SF1">
    <property type="entry name" value="CUPIN DOMAIN PROTEIN (AFU_ORTHOLOGUE AFUA_3G13620)"/>
    <property type="match status" value="1"/>
</dbReference>
<evidence type="ECO:0000256" key="1">
    <source>
        <dbReference type="SAM" id="SignalP"/>
    </source>
</evidence>
<keyword evidence="1" id="KW-0732">Signal</keyword>
<feature type="domain" description="Cupin type-2" evidence="2">
    <location>
        <begin position="60"/>
        <end position="128"/>
    </location>
</feature>
<feature type="signal peptide" evidence="1">
    <location>
        <begin position="1"/>
        <end position="25"/>
    </location>
</feature>
<keyword evidence="3" id="KW-0560">Oxidoreductase</keyword>
<dbReference type="SUPFAM" id="SSF51182">
    <property type="entry name" value="RmlC-like cupins"/>
    <property type="match status" value="1"/>
</dbReference>
<feature type="chain" id="PRO_5042887258" evidence="1">
    <location>
        <begin position="26"/>
        <end position="143"/>
    </location>
</feature>
<protein>
    <submittedName>
        <fullName evidence="3">Quercetin dioxygenase-like cupin family protein</fullName>
    </submittedName>
</protein>
<dbReference type="GO" id="GO:0051213">
    <property type="term" value="F:dioxygenase activity"/>
    <property type="evidence" value="ECO:0007669"/>
    <property type="project" value="UniProtKB-KW"/>
</dbReference>
<dbReference type="InterPro" id="IPR013096">
    <property type="entry name" value="Cupin_2"/>
</dbReference>
<dbReference type="Proteomes" id="UP001226084">
    <property type="component" value="Unassembled WGS sequence"/>
</dbReference>
<dbReference type="Gene3D" id="2.60.120.10">
    <property type="entry name" value="Jelly Rolls"/>
    <property type="match status" value="1"/>
</dbReference>
<organism evidence="3 4">
    <name type="scientific">Stenotrophomonas rhizophila</name>
    <dbReference type="NCBI Taxonomy" id="216778"/>
    <lineage>
        <taxon>Bacteria</taxon>
        <taxon>Pseudomonadati</taxon>
        <taxon>Pseudomonadota</taxon>
        <taxon>Gammaproteobacteria</taxon>
        <taxon>Lysobacterales</taxon>
        <taxon>Lysobacteraceae</taxon>
        <taxon>Stenotrophomonas</taxon>
    </lineage>
</organism>
<evidence type="ECO:0000313" key="4">
    <source>
        <dbReference type="Proteomes" id="UP001226084"/>
    </source>
</evidence>
<dbReference type="AlphaFoldDB" id="A0AAP5ALN0"/>
<keyword evidence="3" id="KW-0223">Dioxygenase</keyword>
<evidence type="ECO:0000259" key="2">
    <source>
        <dbReference type="Pfam" id="PF07883"/>
    </source>
</evidence>
<proteinExistence type="predicted"/>
<dbReference type="InterPro" id="IPR011051">
    <property type="entry name" value="RmlC_Cupin_sf"/>
</dbReference>
<evidence type="ECO:0000313" key="3">
    <source>
        <dbReference type="EMBL" id="MDQ1110257.1"/>
    </source>
</evidence>
<accession>A0AAP5ALN0</accession>
<dbReference type="CDD" id="cd02234">
    <property type="entry name" value="cupin_BLR7677-like"/>
    <property type="match status" value="1"/>
</dbReference>
<dbReference type="PANTHER" id="PTHR38599">
    <property type="entry name" value="CUPIN DOMAIN PROTEIN (AFU_ORTHOLOGUE AFUA_3G13620)"/>
    <property type="match status" value="1"/>
</dbReference>
<dbReference type="Pfam" id="PF07883">
    <property type="entry name" value="Cupin_2"/>
    <property type="match status" value="1"/>
</dbReference>
<dbReference type="EMBL" id="JAUTAS010000001">
    <property type="protein sequence ID" value="MDQ1110257.1"/>
    <property type="molecule type" value="Genomic_DNA"/>
</dbReference>
<sequence>MNARANWAAIALSMGLCLLSGAAFAHGGTHATDAPHAVVAEVASQALQDYPGKEITLITVDYPPGAVDPVHRHDAHAIVYVLDGTIIMGVRGKPEQTIKAGETFYEGPNDVHTVGRNASQSKPARFVVFLLKDKEKPLLIPAE</sequence>
<reference evidence="3" key="1">
    <citation type="submission" date="2023-07" db="EMBL/GenBank/DDBJ databases">
        <title>Functional and genomic diversity of the sorghum phyllosphere microbiome.</title>
        <authorList>
            <person name="Shade A."/>
        </authorList>
    </citation>
    <scope>NUCLEOTIDE SEQUENCE</scope>
    <source>
        <strain evidence="3">SORGH_AS_0457</strain>
    </source>
</reference>
<dbReference type="RefSeq" id="WP_307107676.1">
    <property type="nucleotide sequence ID" value="NZ_JAUTAS010000001.1"/>
</dbReference>
<comment type="caution">
    <text evidence="3">The sequence shown here is derived from an EMBL/GenBank/DDBJ whole genome shotgun (WGS) entry which is preliminary data.</text>
</comment>
<gene>
    <name evidence="3" type="ORF">QE424_003416</name>
</gene>
<name>A0AAP5ALN0_9GAMM</name>
<dbReference type="InterPro" id="IPR014710">
    <property type="entry name" value="RmlC-like_jellyroll"/>
</dbReference>